<evidence type="ECO:0000256" key="2">
    <source>
        <dbReference type="ARBA" id="ARBA00022603"/>
    </source>
</evidence>
<evidence type="ECO:0000313" key="11">
    <source>
        <dbReference type="EMBL" id="RCG13775.1"/>
    </source>
</evidence>
<dbReference type="PANTHER" id="PTHR42933:SF3">
    <property type="entry name" value="TYPE I RESTRICTION ENZYME MJAVIII METHYLASE SUBUNIT"/>
    <property type="match status" value="1"/>
</dbReference>
<evidence type="ECO:0000256" key="9">
    <source>
        <dbReference type="SAM" id="MobiDB-lite"/>
    </source>
</evidence>
<dbReference type="GO" id="GO:0008170">
    <property type="term" value="F:N-methyltransferase activity"/>
    <property type="evidence" value="ECO:0007669"/>
    <property type="project" value="InterPro"/>
</dbReference>
<dbReference type="PANTHER" id="PTHR42933">
    <property type="entry name" value="SLR6095 PROTEIN"/>
    <property type="match status" value="1"/>
</dbReference>
<dbReference type="PROSITE" id="PS00092">
    <property type="entry name" value="N6_MTASE"/>
    <property type="match status" value="1"/>
</dbReference>
<proteinExistence type="predicted"/>
<keyword evidence="5" id="KW-0680">Restriction system</keyword>
<dbReference type="GO" id="GO:0009007">
    <property type="term" value="F:site-specific DNA-methyltransferase (adenine-specific) activity"/>
    <property type="evidence" value="ECO:0007669"/>
    <property type="project" value="UniProtKB-EC"/>
</dbReference>
<dbReference type="InterPro" id="IPR003356">
    <property type="entry name" value="DNA_methylase_A-5"/>
</dbReference>
<dbReference type="Pfam" id="PF02384">
    <property type="entry name" value="N6_Mtase"/>
    <property type="match status" value="1"/>
</dbReference>
<dbReference type="GO" id="GO:0009307">
    <property type="term" value="P:DNA restriction-modification system"/>
    <property type="evidence" value="ECO:0007669"/>
    <property type="project" value="UniProtKB-KW"/>
</dbReference>
<evidence type="ECO:0000256" key="7">
    <source>
        <dbReference type="ARBA" id="ARBA00047942"/>
    </source>
</evidence>
<keyword evidence="3" id="KW-0808">Transferase</keyword>
<name>A0A367E7Z8_9ACTN</name>
<dbReference type="PRINTS" id="PR00507">
    <property type="entry name" value="N12N6MTFRASE"/>
</dbReference>
<dbReference type="GO" id="GO:0003677">
    <property type="term" value="F:DNA binding"/>
    <property type="evidence" value="ECO:0007669"/>
    <property type="project" value="UniProtKB-KW"/>
</dbReference>
<evidence type="ECO:0000256" key="5">
    <source>
        <dbReference type="ARBA" id="ARBA00022747"/>
    </source>
</evidence>
<accession>A0A367E7Z8</accession>
<dbReference type="RefSeq" id="WP_114019072.1">
    <property type="nucleotide sequence ID" value="NZ_QOIM01000047.1"/>
</dbReference>
<keyword evidence="6" id="KW-0238">DNA-binding</keyword>
<evidence type="ECO:0000256" key="6">
    <source>
        <dbReference type="ARBA" id="ARBA00023125"/>
    </source>
</evidence>
<keyword evidence="4" id="KW-0949">S-adenosyl-L-methionine</keyword>
<evidence type="ECO:0000259" key="10">
    <source>
        <dbReference type="Pfam" id="PF02384"/>
    </source>
</evidence>
<sequence length="910" mass="99811">MASEELLQRNYLDSGTLRGDTFGSYEHLSLGATSLGALVKAGVDVTLPSSHSYQATAYKPPVKPASLKPDAVYLQRRDNQLHPVAVGEHKKAGEFHGKTGPKKAIAAQEQALLSALALGAPVAFATDGTSTFYVDVAKSKLSGKLEQHSDTRSFSPAVLANLIHGDTGVAKDPTELAERVWQLIWHATKAEPKDCLLTFVEIFVLKFLSDNLKASILPKNLNFYHLIGDPADFKEQTGMTEIEYYVSHIRPKIKSIFPDNTISDDQQVAELFDLKTVVSKTSVINGFVFLQSGQQTHASYNTTFRSMIEAFNEFGPLTKIDPEFKLRLYETFLRRSARQQRLGQFFTPRNVVHPMVRMAQLSKLHEGSVVLDPAAGVGGFVLEPLMWKEALQGNLSIKSGKPSRKIRTVGLDVDSDLHILAKANMLLHIAELVRDPATTTASLNKAMAETFLLMDDNRTLGSLAHPPIEKVDAILTNPPYVTRGSAIYKETLKEASGTRNGKTLKQYYDGAGLGVEALFLRYISGALKPGGRAFVVVPQGLLNRTEPGPKQQLLDECNILASIQLPRGTFFNTAQKTYILVLERRHTIVDPRPEVLCGLARSIGETLDWRRRPTPEDNDLLEIADAFVQRDNGDSSAADASAVVKVVDASKFSSDNRWDIVRFWSDEELVSLGESAAPVDRLTFIDDTRASLEELQNDLTEARKEIEKLTAGATKSLSLADEGIFTVRSGTRITTKQIQDNPGEIFVYSCFKEAGIIKGKVSEEWLAKQKKRARGTPKDAPPTEPAFPLEEAPSVTVNANGASVGKVFVRPAGCLLTDDVIVVQPHAKANIDLDYLSVALQSAVTAGGFLYEAKLFATRVKELSVVAPVDESGNLDVEQQKRIASAVKRFEDIVSRLGELGRWSSEARVV</sequence>
<dbReference type="InterPro" id="IPR029063">
    <property type="entry name" value="SAM-dependent_MTases_sf"/>
</dbReference>
<comment type="catalytic activity">
    <reaction evidence="7">
        <text>a 2'-deoxyadenosine in DNA + S-adenosyl-L-methionine = an N(6)-methyl-2'-deoxyadenosine in DNA + S-adenosyl-L-homocysteine + H(+)</text>
        <dbReference type="Rhea" id="RHEA:15197"/>
        <dbReference type="Rhea" id="RHEA-COMP:12418"/>
        <dbReference type="Rhea" id="RHEA-COMP:12419"/>
        <dbReference type="ChEBI" id="CHEBI:15378"/>
        <dbReference type="ChEBI" id="CHEBI:57856"/>
        <dbReference type="ChEBI" id="CHEBI:59789"/>
        <dbReference type="ChEBI" id="CHEBI:90615"/>
        <dbReference type="ChEBI" id="CHEBI:90616"/>
        <dbReference type="EC" id="2.1.1.72"/>
    </reaction>
</comment>
<feature type="domain" description="DNA methylase adenine-specific" evidence="10">
    <location>
        <begin position="328"/>
        <end position="638"/>
    </location>
</feature>
<comment type="caution">
    <text evidence="11">The sequence shown here is derived from an EMBL/GenBank/DDBJ whole genome shotgun (WGS) entry which is preliminary data.</text>
</comment>
<dbReference type="EMBL" id="QOIM01000047">
    <property type="protein sequence ID" value="RCG13775.1"/>
    <property type="molecule type" value="Genomic_DNA"/>
</dbReference>
<keyword evidence="12" id="KW-1185">Reference proteome</keyword>
<dbReference type="GO" id="GO:0032259">
    <property type="term" value="P:methylation"/>
    <property type="evidence" value="ECO:0007669"/>
    <property type="project" value="UniProtKB-KW"/>
</dbReference>
<keyword evidence="2" id="KW-0489">Methyltransferase</keyword>
<evidence type="ECO:0000256" key="4">
    <source>
        <dbReference type="ARBA" id="ARBA00022691"/>
    </source>
</evidence>
<keyword evidence="8" id="KW-0175">Coiled coil</keyword>
<dbReference type="InterPro" id="IPR051537">
    <property type="entry name" value="DNA_Adenine_Mtase"/>
</dbReference>
<evidence type="ECO:0000256" key="1">
    <source>
        <dbReference type="ARBA" id="ARBA00011900"/>
    </source>
</evidence>
<dbReference type="Gene3D" id="3.40.50.150">
    <property type="entry name" value="Vaccinia Virus protein VP39"/>
    <property type="match status" value="1"/>
</dbReference>
<feature type="coiled-coil region" evidence="8">
    <location>
        <begin position="685"/>
        <end position="712"/>
    </location>
</feature>
<evidence type="ECO:0000256" key="3">
    <source>
        <dbReference type="ARBA" id="ARBA00022679"/>
    </source>
</evidence>
<gene>
    <name evidence="11" type="ORF">DQ392_31270</name>
</gene>
<evidence type="ECO:0000256" key="8">
    <source>
        <dbReference type="SAM" id="Coils"/>
    </source>
</evidence>
<organism evidence="11 12">
    <name type="scientific">Streptomyces reniochalinae</name>
    <dbReference type="NCBI Taxonomy" id="2250578"/>
    <lineage>
        <taxon>Bacteria</taxon>
        <taxon>Bacillati</taxon>
        <taxon>Actinomycetota</taxon>
        <taxon>Actinomycetes</taxon>
        <taxon>Kitasatosporales</taxon>
        <taxon>Streptomycetaceae</taxon>
        <taxon>Streptomyces</taxon>
    </lineage>
</organism>
<dbReference type="InterPro" id="IPR044946">
    <property type="entry name" value="Restrct_endonuc_typeI_TRD_sf"/>
</dbReference>
<dbReference type="AlphaFoldDB" id="A0A367E7Z8"/>
<reference evidence="11 12" key="1">
    <citation type="submission" date="2018-06" db="EMBL/GenBank/DDBJ databases">
        <title>Streptomyces reniochalinae sp. nov. and Streptomyces diacarnus sp. nov. from marine sponges.</title>
        <authorList>
            <person name="Li L."/>
        </authorList>
    </citation>
    <scope>NUCLEOTIDE SEQUENCE [LARGE SCALE GENOMIC DNA]</scope>
    <source>
        <strain evidence="11 12">LHW50302</strain>
    </source>
</reference>
<dbReference type="SUPFAM" id="SSF116734">
    <property type="entry name" value="DNA methylase specificity domain"/>
    <property type="match status" value="1"/>
</dbReference>
<dbReference type="SUPFAM" id="SSF53335">
    <property type="entry name" value="S-adenosyl-L-methionine-dependent methyltransferases"/>
    <property type="match status" value="1"/>
</dbReference>
<dbReference type="OrthoDB" id="9784823at2"/>
<dbReference type="EC" id="2.1.1.72" evidence="1"/>
<dbReference type="Gene3D" id="3.90.220.20">
    <property type="entry name" value="DNA methylase specificity domains"/>
    <property type="match status" value="1"/>
</dbReference>
<feature type="region of interest" description="Disordered" evidence="9">
    <location>
        <begin position="770"/>
        <end position="789"/>
    </location>
</feature>
<dbReference type="InterPro" id="IPR002052">
    <property type="entry name" value="DNA_methylase_N6_adenine_CS"/>
</dbReference>
<evidence type="ECO:0000313" key="12">
    <source>
        <dbReference type="Proteomes" id="UP000253507"/>
    </source>
</evidence>
<dbReference type="Proteomes" id="UP000253507">
    <property type="component" value="Unassembled WGS sequence"/>
</dbReference>
<protein>
    <recommendedName>
        <fullName evidence="1">site-specific DNA-methyltransferase (adenine-specific)</fullName>
        <ecNumber evidence="1">2.1.1.72</ecNumber>
    </recommendedName>
</protein>